<gene>
    <name evidence="1" type="ORF">GCM10023191_030600</name>
</gene>
<dbReference type="PANTHER" id="PTHR42194">
    <property type="entry name" value="UPF0276 PROTEIN HI_1600"/>
    <property type="match status" value="1"/>
</dbReference>
<dbReference type="Pfam" id="PF05114">
    <property type="entry name" value="MbnB_TglH_ChrH"/>
    <property type="match status" value="1"/>
</dbReference>
<protein>
    <submittedName>
        <fullName evidence="1">DUF692 domain-containing protein</fullName>
    </submittedName>
</protein>
<evidence type="ECO:0000313" key="1">
    <source>
        <dbReference type="EMBL" id="GAA4493331.1"/>
    </source>
</evidence>
<comment type="caution">
    <text evidence="1">The sequence shown here is derived from an EMBL/GenBank/DDBJ whole genome shotgun (WGS) entry which is preliminary data.</text>
</comment>
<dbReference type="EMBL" id="BAABHF010000019">
    <property type="protein sequence ID" value="GAA4493331.1"/>
    <property type="molecule type" value="Genomic_DNA"/>
</dbReference>
<dbReference type="InterPro" id="IPR036237">
    <property type="entry name" value="Xyl_isomerase-like_sf"/>
</dbReference>
<keyword evidence="2" id="KW-1185">Reference proteome</keyword>
<reference evidence="2" key="1">
    <citation type="journal article" date="2019" name="Int. J. Syst. Evol. Microbiol.">
        <title>The Global Catalogue of Microorganisms (GCM) 10K type strain sequencing project: providing services to taxonomists for standard genome sequencing and annotation.</title>
        <authorList>
            <consortium name="The Broad Institute Genomics Platform"/>
            <consortium name="The Broad Institute Genome Sequencing Center for Infectious Disease"/>
            <person name="Wu L."/>
            <person name="Ma J."/>
        </authorList>
    </citation>
    <scope>NUCLEOTIDE SEQUENCE [LARGE SCALE GENOMIC DNA]</scope>
    <source>
        <strain evidence="2">JCM 17933</strain>
    </source>
</reference>
<evidence type="ECO:0000313" key="2">
    <source>
        <dbReference type="Proteomes" id="UP001500503"/>
    </source>
</evidence>
<organism evidence="1 2">
    <name type="scientific">Actinoallomurus oryzae</name>
    <dbReference type="NCBI Taxonomy" id="502180"/>
    <lineage>
        <taxon>Bacteria</taxon>
        <taxon>Bacillati</taxon>
        <taxon>Actinomycetota</taxon>
        <taxon>Actinomycetes</taxon>
        <taxon>Streptosporangiales</taxon>
        <taxon>Thermomonosporaceae</taxon>
        <taxon>Actinoallomurus</taxon>
    </lineage>
</organism>
<proteinExistence type="predicted"/>
<accession>A0ABP8PY58</accession>
<dbReference type="PANTHER" id="PTHR42194:SF1">
    <property type="entry name" value="UPF0276 PROTEIN HI_1600"/>
    <property type="match status" value="1"/>
</dbReference>
<sequence length="295" mass="32981">MRGPDDRPGPPVNVRSERMPVNLASIPYLGSGLGYREELADGIAAARDEIDFVEVLADKYISQPRLLDELREIRDLYPVIPHGVGLSIGTVGPVPPDYLAGMRRVSDVSGAPYYSDHLCMTKVPGIDLHHLAPLWRTEEVLESIIGKVDTIQQTLGKPLVLETISYLVDFDSPISEPDFFHRLTERTGCGILLDLTNVYSNSVNHLFDPLEYLQRLPLDHVVQVHLAGGFWAHGVLIDGHSHPVPEEVWELLAELCRRIDLKASILEQDANLDSLRPLLEQVWRARSIMRNPVVA</sequence>
<name>A0ABP8PY58_9ACTN</name>
<dbReference type="InterPro" id="IPR007801">
    <property type="entry name" value="MbnB/TglH/ChrH"/>
</dbReference>
<dbReference type="NCBIfam" id="NF003818">
    <property type="entry name" value="PRK05409.1"/>
    <property type="match status" value="1"/>
</dbReference>
<dbReference type="SUPFAM" id="SSF51658">
    <property type="entry name" value="Xylose isomerase-like"/>
    <property type="match status" value="1"/>
</dbReference>
<dbReference type="Gene3D" id="3.20.20.150">
    <property type="entry name" value="Divalent-metal-dependent TIM barrel enzymes"/>
    <property type="match status" value="1"/>
</dbReference>
<dbReference type="Proteomes" id="UP001500503">
    <property type="component" value="Unassembled WGS sequence"/>
</dbReference>